<accession>A0ABP1Q3F6</accession>
<feature type="compositionally biased region" description="Low complexity" evidence="1">
    <location>
        <begin position="1332"/>
        <end position="1344"/>
    </location>
</feature>
<feature type="compositionally biased region" description="Polar residues" evidence="1">
    <location>
        <begin position="1201"/>
        <end position="1216"/>
    </location>
</feature>
<organism evidence="4 5">
    <name type="scientific">Orchesella dallaii</name>
    <dbReference type="NCBI Taxonomy" id="48710"/>
    <lineage>
        <taxon>Eukaryota</taxon>
        <taxon>Metazoa</taxon>
        <taxon>Ecdysozoa</taxon>
        <taxon>Arthropoda</taxon>
        <taxon>Hexapoda</taxon>
        <taxon>Collembola</taxon>
        <taxon>Entomobryomorpha</taxon>
        <taxon>Entomobryoidea</taxon>
        <taxon>Orchesellidae</taxon>
        <taxon>Orchesellinae</taxon>
        <taxon>Orchesella</taxon>
    </lineage>
</organism>
<gene>
    <name evidence="4" type="ORF">ODALV1_LOCUS6849</name>
</gene>
<dbReference type="InterPro" id="IPR002035">
    <property type="entry name" value="VWF_A"/>
</dbReference>
<proteinExistence type="predicted"/>
<feature type="compositionally biased region" description="Low complexity" evidence="1">
    <location>
        <begin position="352"/>
        <end position="363"/>
    </location>
</feature>
<dbReference type="InterPro" id="IPR013642">
    <property type="entry name" value="CLCA_N"/>
</dbReference>
<feature type="region of interest" description="Disordered" evidence="1">
    <location>
        <begin position="1241"/>
        <end position="1292"/>
    </location>
</feature>
<evidence type="ECO:0000313" key="4">
    <source>
        <dbReference type="EMBL" id="CAL8087782.1"/>
    </source>
</evidence>
<reference evidence="4 5" key="1">
    <citation type="submission" date="2024-08" db="EMBL/GenBank/DDBJ databases">
        <authorList>
            <person name="Cucini C."/>
            <person name="Frati F."/>
        </authorList>
    </citation>
    <scope>NUCLEOTIDE SEQUENCE [LARGE SCALE GENOMIC DNA]</scope>
</reference>
<feature type="region of interest" description="Disordered" evidence="1">
    <location>
        <begin position="1314"/>
        <end position="1413"/>
    </location>
</feature>
<evidence type="ECO:0000256" key="2">
    <source>
        <dbReference type="SAM" id="Phobius"/>
    </source>
</evidence>
<feature type="region of interest" description="Disordered" evidence="1">
    <location>
        <begin position="350"/>
        <end position="369"/>
    </location>
</feature>
<protein>
    <recommendedName>
        <fullName evidence="3">VWFA domain-containing protein</fullName>
    </recommendedName>
</protein>
<dbReference type="PROSITE" id="PS50234">
    <property type="entry name" value="VWFA"/>
    <property type="match status" value="1"/>
</dbReference>
<dbReference type="Pfam" id="PF08434">
    <property type="entry name" value="CLCA"/>
    <property type="match status" value="2"/>
</dbReference>
<feature type="compositionally biased region" description="Low complexity" evidence="1">
    <location>
        <begin position="70"/>
        <end position="87"/>
    </location>
</feature>
<feature type="region of interest" description="Disordered" evidence="1">
    <location>
        <begin position="1189"/>
        <end position="1216"/>
    </location>
</feature>
<feature type="region of interest" description="Disordered" evidence="1">
    <location>
        <begin position="1"/>
        <end position="35"/>
    </location>
</feature>
<comment type="caution">
    <text evidence="4">The sequence shown here is derived from an EMBL/GenBank/DDBJ whole genome shotgun (WGS) entry which is preliminary data.</text>
</comment>
<dbReference type="Pfam" id="PF13519">
    <property type="entry name" value="VWA_2"/>
    <property type="match status" value="1"/>
</dbReference>
<dbReference type="Gene3D" id="3.40.50.410">
    <property type="entry name" value="von Willebrand factor, type A domain"/>
    <property type="match status" value="1"/>
</dbReference>
<evidence type="ECO:0000256" key="1">
    <source>
        <dbReference type="SAM" id="MobiDB-lite"/>
    </source>
</evidence>
<feature type="compositionally biased region" description="Polar residues" evidence="1">
    <location>
        <begin position="1265"/>
        <end position="1279"/>
    </location>
</feature>
<feature type="region of interest" description="Disordered" evidence="1">
    <location>
        <begin position="68"/>
        <end position="90"/>
    </location>
</feature>
<keyword evidence="2" id="KW-0812">Transmembrane</keyword>
<feature type="compositionally biased region" description="Polar residues" evidence="1">
    <location>
        <begin position="1314"/>
        <end position="1331"/>
    </location>
</feature>
<keyword evidence="5" id="KW-1185">Reference proteome</keyword>
<feature type="compositionally biased region" description="Low complexity" evidence="1">
    <location>
        <begin position="1"/>
        <end position="13"/>
    </location>
</feature>
<feature type="compositionally biased region" description="Low complexity" evidence="1">
    <location>
        <begin position="1245"/>
        <end position="1257"/>
    </location>
</feature>
<evidence type="ECO:0000313" key="5">
    <source>
        <dbReference type="Proteomes" id="UP001642540"/>
    </source>
</evidence>
<sequence length="1438" mass="157039">MCSSSSASSSSSSHFGTRMKRTRRQENGTMSSFSSSSSLRCASFFAFFFIVVLNNVVLGASMTEAQEAGTSTTSSSSTPSASSTSLSDNHDEIEHDHDYAQQSTSFVTKIGNGFERLVVSIDESLALLAKTPAAPASASVTSSSLPTGAQGATHHYHQHECQTVLEQLKELLSRTSDYLYKATKGQTYFRQMSILLPPSWANVNCTGVYEGASRFLFPAEELLTAASVSPSAVYHAQTTADIHVTTDHPVYIDRPWTLQYGGCGVPGKKISIPVSFLTTGVLGPQGDLKARLLVREWIKYRYGVFDENGFAFDEKYPTEYIASNKEPTLTSCQLNRTNCENPANCNDAHGESTTTSFPGTTSSDLPNTSSSAAALIQPRNGHHHSSKQESKYSLMSLPVDEQGIELCDEHTHERTTPTKHNFLCDGKSIWEVMRMHSDFQNENRKANTRVPISTSTPASSRARSIISAPPPSFSFVTAKTSRVLFLLDRTQSMNQNNRWTNLRRSLYRMFHHVPAGVELGVISFTNVSAVSLPLTVASAHNRDHLHGRVPVRPLTTLAEDACMSCALRTAVKILKASGEATSPASIVLISGSSKVNTKEWEKISKILESNPLRVTVVSYEDGLKTAQFSELTKHGELIKVSDSDLHSKNRNLQQSQALNNVFLKIINEHFGAPAHKVHEVMQWPDSDWQVRGKFVIEESLGRNTWVTVTPEEHGDVDGLILSSPSGKEFDLPLNAEGMTFLRVPGTAEPGIWRYTVKYYHNQAPRPVSIDVVTETRKSEAISVRFWNLVGKTEQKNTEVVLLYAQVMQGELPVLNANVSATISLPSANNQHERRVIRVRLLDTGSGDPDITWGDGIYSAYFTQLGPVAGIFGVNIQVNDNHGQAVVPVHTNITRGSYDKPTCCGSSVPHISTIPTGSFNRHVIGSSFTVYHGIALGDDPYAPSRVTDLRVERVVDSASEIKLSWTAPGGDYDKGRAAKYEIRCYTSREALTNDNFSTQGILVHSSITPEPESVGVRQSCVVAVPWENDYFYYGIVAIDSALNRAKVSNLVYVFIKETPTSTVKMVDAWEDDALVSNLTSSRSLNLHNQHNSKYKGVFNVGSTWFRGLSETELYVVLAGSALFLFLVSFFVVALVCVKRNKKTKSESPPAYRNIYADNGKSIGNAYEPSKKGADDGMLVVGCCWENDSTDSTASKDHHHQSTNKISTSATTNPTSKVPSYMPASALYAPTANSVNTNGAQYRDIYSGGNNNDSSSVGSKPSEGGSDATTHLTHDSTSNRNLHGGGQSSPSYYPMGLNTLNHSLSFDPLHNSTVFNSHTTSSPHHPNVFNNQASSTSSNGTTSHSPTSEEDDEGGFKKQSNYSHFHQPSSAKIRDSGHYVDSSNFSRVSVPMPSSGTTVTTSEYESSSNPYPNGSYDGSIMSISNNARGSQKKRRHISFV</sequence>
<feature type="compositionally biased region" description="Polar residues" evidence="1">
    <location>
        <begin position="1356"/>
        <end position="1368"/>
    </location>
</feature>
<feature type="transmembrane region" description="Helical" evidence="2">
    <location>
        <begin position="1112"/>
        <end position="1136"/>
    </location>
</feature>
<dbReference type="CDD" id="cd00198">
    <property type="entry name" value="vWFA"/>
    <property type="match status" value="1"/>
</dbReference>
<keyword evidence="2" id="KW-0472">Membrane</keyword>
<dbReference type="InterPro" id="IPR036465">
    <property type="entry name" value="vWFA_dom_sf"/>
</dbReference>
<keyword evidence="2" id="KW-1133">Transmembrane helix</keyword>
<dbReference type="SUPFAM" id="SSF53300">
    <property type="entry name" value="vWA-like"/>
    <property type="match status" value="1"/>
</dbReference>
<feature type="compositionally biased region" description="Low complexity" evidence="1">
    <location>
        <begin position="1392"/>
        <end position="1406"/>
    </location>
</feature>
<name>A0ABP1Q3F6_9HEXA</name>
<dbReference type="Proteomes" id="UP001642540">
    <property type="component" value="Unassembled WGS sequence"/>
</dbReference>
<evidence type="ECO:0000259" key="3">
    <source>
        <dbReference type="PROSITE" id="PS50234"/>
    </source>
</evidence>
<feature type="domain" description="VWFA" evidence="3">
    <location>
        <begin position="482"/>
        <end position="661"/>
    </location>
</feature>
<dbReference type="EMBL" id="CAXLJM020000022">
    <property type="protein sequence ID" value="CAL8087782.1"/>
    <property type="molecule type" value="Genomic_DNA"/>
</dbReference>